<reference evidence="2" key="1">
    <citation type="submission" date="2023-03" db="EMBL/GenBank/DDBJ databases">
        <title>Massive genome expansion in bonnet fungi (Mycena s.s.) driven by repeated elements and novel gene families across ecological guilds.</title>
        <authorList>
            <consortium name="Lawrence Berkeley National Laboratory"/>
            <person name="Harder C.B."/>
            <person name="Miyauchi S."/>
            <person name="Viragh M."/>
            <person name="Kuo A."/>
            <person name="Thoen E."/>
            <person name="Andreopoulos B."/>
            <person name="Lu D."/>
            <person name="Skrede I."/>
            <person name="Drula E."/>
            <person name="Henrissat B."/>
            <person name="Morin E."/>
            <person name="Kohler A."/>
            <person name="Barry K."/>
            <person name="LaButti K."/>
            <person name="Morin E."/>
            <person name="Salamov A."/>
            <person name="Lipzen A."/>
            <person name="Mereny Z."/>
            <person name="Hegedus B."/>
            <person name="Baldrian P."/>
            <person name="Stursova M."/>
            <person name="Weitz H."/>
            <person name="Taylor A."/>
            <person name="Grigoriev I.V."/>
            <person name="Nagy L.G."/>
            <person name="Martin F."/>
            <person name="Kauserud H."/>
        </authorList>
    </citation>
    <scope>NUCLEOTIDE SEQUENCE</scope>
    <source>
        <strain evidence="2">9284</strain>
    </source>
</reference>
<evidence type="ECO:0000313" key="3">
    <source>
        <dbReference type="Proteomes" id="UP001221142"/>
    </source>
</evidence>
<feature type="compositionally biased region" description="Basic residues" evidence="1">
    <location>
        <begin position="121"/>
        <end position="146"/>
    </location>
</feature>
<keyword evidence="3" id="KW-1185">Reference proteome</keyword>
<comment type="caution">
    <text evidence="2">The sequence shown here is derived from an EMBL/GenBank/DDBJ whole genome shotgun (WGS) entry which is preliminary data.</text>
</comment>
<feature type="region of interest" description="Disordered" evidence="1">
    <location>
        <begin position="119"/>
        <end position="167"/>
    </location>
</feature>
<dbReference type="Proteomes" id="UP001221142">
    <property type="component" value="Unassembled WGS sequence"/>
</dbReference>
<evidence type="ECO:0000313" key="2">
    <source>
        <dbReference type="EMBL" id="KAJ7628950.1"/>
    </source>
</evidence>
<organism evidence="2 3">
    <name type="scientific">Roridomyces roridus</name>
    <dbReference type="NCBI Taxonomy" id="1738132"/>
    <lineage>
        <taxon>Eukaryota</taxon>
        <taxon>Fungi</taxon>
        <taxon>Dikarya</taxon>
        <taxon>Basidiomycota</taxon>
        <taxon>Agaricomycotina</taxon>
        <taxon>Agaricomycetes</taxon>
        <taxon>Agaricomycetidae</taxon>
        <taxon>Agaricales</taxon>
        <taxon>Marasmiineae</taxon>
        <taxon>Mycenaceae</taxon>
        <taxon>Roridomyces</taxon>
    </lineage>
</organism>
<gene>
    <name evidence="2" type="ORF">FB45DRAFT_46430</name>
</gene>
<evidence type="ECO:0000256" key="1">
    <source>
        <dbReference type="SAM" id="MobiDB-lite"/>
    </source>
</evidence>
<name>A0AAD7BRY5_9AGAR</name>
<protein>
    <submittedName>
        <fullName evidence="2">Uncharacterized protein</fullName>
    </submittedName>
</protein>
<proteinExistence type="predicted"/>
<dbReference type="EMBL" id="JARKIF010000010">
    <property type="protein sequence ID" value="KAJ7628950.1"/>
    <property type="molecule type" value="Genomic_DNA"/>
</dbReference>
<accession>A0AAD7BRY5</accession>
<dbReference type="AlphaFoldDB" id="A0AAD7BRY5"/>
<sequence>MDKAPSMTSYPPPEIWRAILRFATAPETQRHVDYTPFEQLQEFQETTYAVQQESSRLKTCLSRPRLTPIPCDGRRGSVRGCSDIRSTRFGEPSPGPHAVCCRGRAGPLRHLCQASRASSAAHKHLPTARHATHRYPRTLQRPRTRRASGTMPQSRGLCATVPSTRRG</sequence>